<name>A0A1Q9D311_SYMMI</name>
<evidence type="ECO:0000256" key="1">
    <source>
        <dbReference type="SAM" id="MobiDB-lite"/>
    </source>
</evidence>
<dbReference type="AlphaFoldDB" id="A0A1Q9D311"/>
<feature type="region of interest" description="Disordered" evidence="1">
    <location>
        <begin position="1"/>
        <end position="30"/>
    </location>
</feature>
<dbReference type="Pfam" id="PF14974">
    <property type="entry name" value="P_C10"/>
    <property type="match status" value="1"/>
</dbReference>
<organism evidence="2 3">
    <name type="scientific">Symbiodinium microadriaticum</name>
    <name type="common">Dinoflagellate</name>
    <name type="synonym">Zooxanthella microadriatica</name>
    <dbReference type="NCBI Taxonomy" id="2951"/>
    <lineage>
        <taxon>Eukaryota</taxon>
        <taxon>Sar</taxon>
        <taxon>Alveolata</taxon>
        <taxon>Dinophyceae</taxon>
        <taxon>Suessiales</taxon>
        <taxon>Symbiodiniaceae</taxon>
        <taxon>Symbiodinium</taxon>
    </lineage>
</organism>
<dbReference type="OrthoDB" id="408463at2759"/>
<sequence length="187" mass="20736">MRGRRGSAGPPALEEGRRLPGETPLVTFGPETSDVESRLLQIILFAMAPPVLTHELALEIQEKLIGEFMQPAFRYKLRDALDGSEGDIMKQAHARRDVCMAVEIPLLAKYGYDASEEGIHQHSAAMALLLKDCPDLVVKNNELARLALGYESIFMRYLTISVVGTGVVKKFKRISFDAIWSWSFASG</sequence>
<accession>A0A1Q9D311</accession>
<reference evidence="2 3" key="1">
    <citation type="submission" date="2016-02" db="EMBL/GenBank/DDBJ databases">
        <title>Genome analysis of coral dinoflagellate symbionts highlights evolutionary adaptations to a symbiotic lifestyle.</title>
        <authorList>
            <person name="Aranda M."/>
            <person name="Li Y."/>
            <person name="Liew Y.J."/>
            <person name="Baumgarten S."/>
            <person name="Simakov O."/>
            <person name="Wilson M."/>
            <person name="Piel J."/>
            <person name="Ashoor H."/>
            <person name="Bougouffa S."/>
            <person name="Bajic V.B."/>
            <person name="Ryu T."/>
            <person name="Ravasi T."/>
            <person name="Bayer T."/>
            <person name="Micklem G."/>
            <person name="Kim H."/>
            <person name="Bhak J."/>
            <person name="Lajeunesse T.C."/>
            <person name="Voolstra C.R."/>
        </authorList>
    </citation>
    <scope>NUCLEOTIDE SEQUENCE [LARGE SCALE GENOMIC DNA]</scope>
    <source>
        <strain evidence="2 3">CCMP2467</strain>
    </source>
</reference>
<dbReference type="EMBL" id="LSRX01000754">
    <property type="protein sequence ID" value="OLP89558.1"/>
    <property type="molecule type" value="Genomic_DNA"/>
</dbReference>
<evidence type="ECO:0000313" key="2">
    <source>
        <dbReference type="EMBL" id="OLP89558.1"/>
    </source>
</evidence>
<dbReference type="InterPro" id="IPR026317">
    <property type="entry name" value="P_C10"/>
</dbReference>
<dbReference type="Proteomes" id="UP000186817">
    <property type="component" value="Unassembled WGS sequence"/>
</dbReference>
<comment type="caution">
    <text evidence="2">The sequence shown here is derived from an EMBL/GenBank/DDBJ whole genome shotgun (WGS) entry which is preliminary data.</text>
</comment>
<protein>
    <submittedName>
        <fullName evidence="2">Uncharacterized protein</fullName>
    </submittedName>
</protein>
<gene>
    <name evidence="2" type="ORF">AK812_SmicGene28978</name>
</gene>
<evidence type="ECO:0000313" key="3">
    <source>
        <dbReference type="Proteomes" id="UP000186817"/>
    </source>
</evidence>
<keyword evidence="3" id="KW-1185">Reference proteome</keyword>
<proteinExistence type="predicted"/>